<keyword evidence="2" id="KW-0808">Transferase</keyword>
<dbReference type="Pfam" id="PF00685">
    <property type="entry name" value="Sulfotransfer_1"/>
    <property type="match status" value="1"/>
</dbReference>
<comment type="similarity">
    <text evidence="1">Belongs to the sulfotransferase 1 family.</text>
</comment>
<dbReference type="InterPro" id="IPR000863">
    <property type="entry name" value="Sulfotransferase_dom"/>
</dbReference>
<dbReference type="Proteomes" id="UP001387100">
    <property type="component" value="Unassembled WGS sequence"/>
</dbReference>
<evidence type="ECO:0000256" key="2">
    <source>
        <dbReference type="ARBA" id="ARBA00022679"/>
    </source>
</evidence>
<reference evidence="4 5" key="1">
    <citation type="journal article" date="2017" name="Int. J. Syst. Evol. Microbiol.">
        <title>Pseudokineococcus basanitobsidens sp. nov., isolated from volcanic rock.</title>
        <authorList>
            <person name="Lee D.W."/>
            <person name="Park M.Y."/>
            <person name="Kim J.J."/>
            <person name="Kim B.S."/>
        </authorList>
    </citation>
    <scope>NUCLEOTIDE SEQUENCE [LARGE SCALE GENOMIC DNA]</scope>
    <source>
        <strain evidence="4 5">DSM 103726</strain>
    </source>
</reference>
<dbReference type="InterPro" id="IPR027417">
    <property type="entry name" value="P-loop_NTPase"/>
</dbReference>
<evidence type="ECO:0000313" key="4">
    <source>
        <dbReference type="EMBL" id="MEJ5944881.1"/>
    </source>
</evidence>
<organism evidence="4 5">
    <name type="scientific">Pseudokineococcus basanitobsidens</name>
    <dbReference type="NCBI Taxonomy" id="1926649"/>
    <lineage>
        <taxon>Bacteria</taxon>
        <taxon>Bacillati</taxon>
        <taxon>Actinomycetota</taxon>
        <taxon>Actinomycetes</taxon>
        <taxon>Kineosporiales</taxon>
        <taxon>Kineosporiaceae</taxon>
        <taxon>Pseudokineococcus</taxon>
    </lineage>
</organism>
<accession>A0ABU8RIR1</accession>
<gene>
    <name evidence="4" type="ORF">WDZ17_06175</name>
</gene>
<evidence type="ECO:0000256" key="1">
    <source>
        <dbReference type="ARBA" id="ARBA00005771"/>
    </source>
</evidence>
<sequence>MPPTPRRRYRSADEDSARWDAVALRPGDVVVSSRSKHGTTWVQAVLLHLVHGPGPLPNRLPLLSPWVDHLVEPVERLAERLAAQGHRRVLKTHTPLDGVPLVPGVTYVVPARHPLDAAVSLFHQGSNLRRAAPAREDGAALPGPGRPPLGQWLARWVDDDPAPGEALDSLPGVALHLGDAWRRRHGPHDVALVHHADLLVDLPGSVRRLADRLGVETTDEQVGAVADVTSFTAMRGRADELAPDVGVLRDRRAFFRGGRSGDGRAAASPDVLARYAARMRALVPDDLRAWLHR</sequence>
<dbReference type="RefSeq" id="WP_339574263.1">
    <property type="nucleotide sequence ID" value="NZ_JBBIAA010000004.1"/>
</dbReference>
<dbReference type="SUPFAM" id="SSF52540">
    <property type="entry name" value="P-loop containing nucleoside triphosphate hydrolases"/>
    <property type="match status" value="1"/>
</dbReference>
<name>A0ABU8RIR1_9ACTN</name>
<evidence type="ECO:0000313" key="5">
    <source>
        <dbReference type="Proteomes" id="UP001387100"/>
    </source>
</evidence>
<dbReference type="PANTHER" id="PTHR11783">
    <property type="entry name" value="SULFOTRANSFERASE SULT"/>
    <property type="match status" value="1"/>
</dbReference>
<keyword evidence="5" id="KW-1185">Reference proteome</keyword>
<proteinExistence type="inferred from homology"/>
<dbReference type="Gene3D" id="3.40.50.300">
    <property type="entry name" value="P-loop containing nucleotide triphosphate hydrolases"/>
    <property type="match status" value="1"/>
</dbReference>
<evidence type="ECO:0000259" key="3">
    <source>
        <dbReference type="Pfam" id="PF00685"/>
    </source>
</evidence>
<feature type="domain" description="Sulfotransferase" evidence="3">
    <location>
        <begin position="27"/>
        <end position="270"/>
    </location>
</feature>
<protein>
    <submittedName>
        <fullName evidence="4">Sulfotransferase domain-containing protein</fullName>
    </submittedName>
</protein>
<dbReference type="EMBL" id="JBBIAA010000004">
    <property type="protein sequence ID" value="MEJ5944881.1"/>
    <property type="molecule type" value="Genomic_DNA"/>
</dbReference>
<comment type="caution">
    <text evidence="4">The sequence shown here is derived from an EMBL/GenBank/DDBJ whole genome shotgun (WGS) entry which is preliminary data.</text>
</comment>